<dbReference type="PANTHER" id="PTHR47354:SF7">
    <property type="entry name" value="NAD(P)H-FLAVIN REDUCTASE"/>
    <property type="match status" value="1"/>
</dbReference>
<sequence>MTHTTCTVTKISSLTPAIFEVVLTPPAAVEFNPGQYLKVVMSDEDARPFSIANAPHQTPELVLHIGATPENPYAWEVMEKLRSEDSIVVDVPDGSAFYQPSERPIILLAGGTGFSYVYSILQSALQQNPNKAIDLYWGVRNQADLYCVEHLNALSEQHANFHFKPVVQYPESEWQGLSGWVHKAVIDNTDNLADYDIYVAGRFEMAKVVRDDFTALGFPAEQLFGDAFSYL</sequence>
<feature type="domain" description="FAD-binding FR-type" evidence="4">
    <location>
        <begin position="1"/>
        <end position="99"/>
    </location>
</feature>
<dbReference type="GO" id="GO:0052875">
    <property type="term" value="F:riboflavin reductase [NAD(P)H] activity"/>
    <property type="evidence" value="ECO:0007669"/>
    <property type="project" value="UniProtKB-EC"/>
</dbReference>
<dbReference type="CDD" id="cd06189">
    <property type="entry name" value="flavin_oxioreductase"/>
    <property type="match status" value="1"/>
</dbReference>
<evidence type="ECO:0000256" key="3">
    <source>
        <dbReference type="ARBA" id="ARBA00038177"/>
    </source>
</evidence>
<evidence type="ECO:0000259" key="4">
    <source>
        <dbReference type="PROSITE" id="PS51384"/>
    </source>
</evidence>
<dbReference type="Gene3D" id="2.40.30.10">
    <property type="entry name" value="Translation factors"/>
    <property type="match status" value="1"/>
</dbReference>
<dbReference type="InterPro" id="IPR017938">
    <property type="entry name" value="Riboflavin_synthase-like_b-brl"/>
</dbReference>
<evidence type="ECO:0000256" key="1">
    <source>
        <dbReference type="ARBA" id="ARBA00023002"/>
    </source>
</evidence>
<keyword evidence="1 5" id="KW-0560">Oxidoreductase</keyword>
<dbReference type="EC" id="1.5.1.41" evidence="5"/>
<proteinExistence type="inferred from homology"/>
<dbReference type="EMBL" id="JAUCBP010000010">
    <property type="protein sequence ID" value="MDM7861365.1"/>
    <property type="molecule type" value="Genomic_DNA"/>
</dbReference>
<dbReference type="SUPFAM" id="SSF63380">
    <property type="entry name" value="Riboflavin synthase domain-like"/>
    <property type="match status" value="1"/>
</dbReference>
<evidence type="ECO:0000256" key="2">
    <source>
        <dbReference type="ARBA" id="ARBA00023223"/>
    </source>
</evidence>
<comment type="caution">
    <text evidence="5">The sequence shown here is derived from an EMBL/GenBank/DDBJ whole genome shotgun (WGS) entry which is preliminary data.</text>
</comment>
<keyword evidence="6" id="KW-1185">Reference proteome</keyword>
<evidence type="ECO:0000313" key="6">
    <source>
        <dbReference type="Proteomes" id="UP001234343"/>
    </source>
</evidence>
<dbReference type="InterPro" id="IPR050415">
    <property type="entry name" value="MRET"/>
</dbReference>
<protein>
    <submittedName>
        <fullName evidence="5">NAD(P)H-flavin reductase</fullName>
        <ecNumber evidence="5">1.5.1.41</ecNumber>
    </submittedName>
</protein>
<evidence type="ECO:0000313" key="5">
    <source>
        <dbReference type="EMBL" id="MDM7861365.1"/>
    </source>
</evidence>
<dbReference type="PRINTS" id="PR00410">
    <property type="entry name" value="PHEHYDRXLASE"/>
</dbReference>
<dbReference type="SUPFAM" id="SSF52343">
    <property type="entry name" value="Ferredoxin reductase-like, C-terminal NADP-linked domain"/>
    <property type="match status" value="1"/>
</dbReference>
<reference evidence="5 6" key="1">
    <citation type="submission" date="2023-06" db="EMBL/GenBank/DDBJ databases">
        <title>Alteromonas sp. ASW11-36 isolated from intertidal sand.</title>
        <authorList>
            <person name="Li Y."/>
        </authorList>
    </citation>
    <scope>NUCLEOTIDE SEQUENCE [LARGE SCALE GENOMIC DNA]</scope>
    <source>
        <strain evidence="5 6">ASW11-36</strain>
    </source>
</reference>
<dbReference type="RefSeq" id="WP_289365811.1">
    <property type="nucleotide sequence ID" value="NZ_JAUCBP010000010.1"/>
</dbReference>
<keyword evidence="2" id="KW-0455">Luminescence</keyword>
<accession>A0ABT7SYV7</accession>
<dbReference type="InterPro" id="IPR039261">
    <property type="entry name" value="FNR_nucleotide-bd"/>
</dbReference>
<name>A0ABT7SYV7_9ALTE</name>
<dbReference type="Proteomes" id="UP001234343">
    <property type="component" value="Unassembled WGS sequence"/>
</dbReference>
<dbReference type="PANTHER" id="PTHR47354">
    <property type="entry name" value="NADH OXIDOREDUCTASE HCR"/>
    <property type="match status" value="1"/>
</dbReference>
<organism evidence="5 6">
    <name type="scientific">Alteromonas arenosi</name>
    <dbReference type="NCBI Taxonomy" id="3055817"/>
    <lineage>
        <taxon>Bacteria</taxon>
        <taxon>Pseudomonadati</taxon>
        <taxon>Pseudomonadota</taxon>
        <taxon>Gammaproteobacteria</taxon>
        <taxon>Alteromonadales</taxon>
        <taxon>Alteromonadaceae</taxon>
        <taxon>Alteromonas/Salinimonas group</taxon>
        <taxon>Alteromonas</taxon>
    </lineage>
</organism>
<dbReference type="Pfam" id="PF00175">
    <property type="entry name" value="NAD_binding_1"/>
    <property type="match status" value="1"/>
</dbReference>
<dbReference type="NCBIfam" id="NF005963">
    <property type="entry name" value="PRK08051.1"/>
    <property type="match status" value="1"/>
</dbReference>
<dbReference type="InterPro" id="IPR017927">
    <property type="entry name" value="FAD-bd_FR_type"/>
</dbReference>
<dbReference type="Gene3D" id="3.40.50.80">
    <property type="entry name" value="Nucleotide-binding domain of ferredoxin-NADP reductase (FNR) module"/>
    <property type="match status" value="1"/>
</dbReference>
<dbReference type="InterPro" id="IPR001433">
    <property type="entry name" value="OxRdtase_FAD/NAD-bd"/>
</dbReference>
<comment type="similarity">
    <text evidence="3">Belongs to the Fre/LuxG FAD/NAD(P) flavoprotein oxidoreductase family.</text>
</comment>
<dbReference type="PROSITE" id="PS51384">
    <property type="entry name" value="FAD_FR"/>
    <property type="match status" value="1"/>
</dbReference>
<gene>
    <name evidence="5" type="primary">fre</name>
    <name evidence="5" type="ORF">QTP81_12235</name>
</gene>